<dbReference type="AlphaFoldDB" id="A0A0D2CF37"/>
<feature type="compositionally biased region" description="Polar residues" evidence="1">
    <location>
        <begin position="158"/>
        <end position="169"/>
    </location>
</feature>
<reference evidence="2 3" key="1">
    <citation type="submission" date="2015-01" db="EMBL/GenBank/DDBJ databases">
        <title>The Genome Sequence of Exophiala oligosperma CBS72588.</title>
        <authorList>
            <consortium name="The Broad Institute Genomics Platform"/>
            <person name="Cuomo C."/>
            <person name="de Hoog S."/>
            <person name="Gorbushina A."/>
            <person name="Stielow B."/>
            <person name="Teixiera M."/>
            <person name="Abouelleil A."/>
            <person name="Chapman S.B."/>
            <person name="Priest M."/>
            <person name="Young S.K."/>
            <person name="Wortman J."/>
            <person name="Nusbaum C."/>
            <person name="Birren B."/>
        </authorList>
    </citation>
    <scope>NUCLEOTIDE SEQUENCE [LARGE SCALE GENOMIC DNA]</scope>
    <source>
        <strain evidence="2 3">CBS 72588</strain>
    </source>
</reference>
<dbReference type="HOGENOM" id="CLU_915278_0_0_1"/>
<dbReference type="Proteomes" id="UP000053342">
    <property type="component" value="Unassembled WGS sequence"/>
</dbReference>
<feature type="compositionally biased region" description="Basic residues" evidence="1">
    <location>
        <begin position="1"/>
        <end position="11"/>
    </location>
</feature>
<feature type="compositionally biased region" description="Basic and acidic residues" evidence="1">
    <location>
        <begin position="295"/>
        <end position="307"/>
    </location>
</feature>
<dbReference type="GeneID" id="27353122"/>
<proteinExistence type="predicted"/>
<gene>
    <name evidence="2" type="ORF">PV06_01048</name>
</gene>
<feature type="region of interest" description="Disordered" evidence="1">
    <location>
        <begin position="208"/>
        <end position="307"/>
    </location>
</feature>
<feature type="compositionally biased region" description="Pro residues" evidence="1">
    <location>
        <begin position="221"/>
        <end position="232"/>
    </location>
</feature>
<dbReference type="VEuPathDB" id="FungiDB:PV06_01048"/>
<sequence>MSKQSSNKKQKRGEPSDSDTDDDLQPIHFFVPGENINAAVLVDYITQYVDRTARITSAHHPTDKSRTGFSVLAKKTLNAVSLRDIINDSKDWDTESQSKKFRKDPYRYADSDTARRRAHQGASKGGTARPAPRRESTADSETSRRDKMASPTMGNVPAQYQYQGSQTPNPAGYYKAPPRPDYGSGNYTIYNTVNATSYSANIPANPASYSTSQYQGGYAPPQKPYSDLPPPSYEQAAPRGPPRPQTPGQPDPDTFDREEKPRRGHAGDAPASRQGSVVAGDDPARSYNPQSRRQPPYDETTRRSSHR</sequence>
<keyword evidence="3" id="KW-1185">Reference proteome</keyword>
<evidence type="ECO:0000313" key="3">
    <source>
        <dbReference type="Proteomes" id="UP000053342"/>
    </source>
</evidence>
<organism evidence="2 3">
    <name type="scientific">Exophiala oligosperma</name>
    <dbReference type="NCBI Taxonomy" id="215243"/>
    <lineage>
        <taxon>Eukaryota</taxon>
        <taxon>Fungi</taxon>
        <taxon>Dikarya</taxon>
        <taxon>Ascomycota</taxon>
        <taxon>Pezizomycotina</taxon>
        <taxon>Eurotiomycetes</taxon>
        <taxon>Chaetothyriomycetidae</taxon>
        <taxon>Chaetothyriales</taxon>
        <taxon>Herpotrichiellaceae</taxon>
        <taxon>Exophiala</taxon>
    </lineage>
</organism>
<evidence type="ECO:0000313" key="2">
    <source>
        <dbReference type="EMBL" id="KIW48467.1"/>
    </source>
</evidence>
<protein>
    <submittedName>
        <fullName evidence="2">Uncharacterized protein</fullName>
    </submittedName>
</protein>
<evidence type="ECO:0000256" key="1">
    <source>
        <dbReference type="SAM" id="MobiDB-lite"/>
    </source>
</evidence>
<name>A0A0D2CF37_9EURO</name>
<feature type="compositionally biased region" description="Basic and acidic residues" evidence="1">
    <location>
        <begin position="92"/>
        <end position="115"/>
    </location>
</feature>
<feature type="region of interest" description="Disordered" evidence="1">
    <location>
        <begin position="1"/>
        <end position="26"/>
    </location>
</feature>
<feature type="region of interest" description="Disordered" evidence="1">
    <location>
        <begin position="92"/>
        <end position="178"/>
    </location>
</feature>
<dbReference type="EMBL" id="KN847332">
    <property type="protein sequence ID" value="KIW48467.1"/>
    <property type="molecule type" value="Genomic_DNA"/>
</dbReference>
<dbReference type="OrthoDB" id="4146887at2759"/>
<accession>A0A0D2CF37</accession>
<feature type="compositionally biased region" description="Basic and acidic residues" evidence="1">
    <location>
        <begin position="132"/>
        <end position="148"/>
    </location>
</feature>
<feature type="compositionally biased region" description="Pro residues" evidence="1">
    <location>
        <begin position="239"/>
        <end position="250"/>
    </location>
</feature>
<dbReference type="RefSeq" id="XP_016268683.1">
    <property type="nucleotide sequence ID" value="XM_016401630.1"/>
</dbReference>